<feature type="compositionally biased region" description="Basic residues" evidence="1">
    <location>
        <begin position="24"/>
        <end position="35"/>
    </location>
</feature>
<feature type="region of interest" description="Disordered" evidence="1">
    <location>
        <begin position="1"/>
        <end position="102"/>
    </location>
</feature>
<gene>
    <name evidence="2" type="ORF">GCM10010421_41230</name>
</gene>
<dbReference type="Proteomes" id="UP001500460">
    <property type="component" value="Unassembled WGS sequence"/>
</dbReference>
<feature type="compositionally biased region" description="Low complexity" evidence="1">
    <location>
        <begin position="83"/>
        <end position="102"/>
    </location>
</feature>
<comment type="caution">
    <text evidence="2">The sequence shown here is derived from an EMBL/GenBank/DDBJ whole genome shotgun (WGS) entry which is preliminary data.</text>
</comment>
<sequence>MNGPAPVERWFAGPARKEPERGVHRSVRARGRGVRGRLADRNGNPGPSVRAGTADEIPGQAAVRRRRVPGSGHRPRSVRAQGASTAAASIATRTLLSRASAK</sequence>
<reference evidence="2 3" key="1">
    <citation type="journal article" date="2019" name="Int. J. Syst. Evol. Microbiol.">
        <title>The Global Catalogue of Microorganisms (GCM) 10K type strain sequencing project: providing services to taxonomists for standard genome sequencing and annotation.</title>
        <authorList>
            <consortium name="The Broad Institute Genomics Platform"/>
            <consortium name="The Broad Institute Genome Sequencing Center for Infectious Disease"/>
            <person name="Wu L."/>
            <person name="Ma J."/>
        </authorList>
    </citation>
    <scope>NUCLEOTIDE SEQUENCE [LARGE SCALE GENOMIC DNA]</scope>
    <source>
        <strain evidence="2 3">JCM 6922</strain>
    </source>
</reference>
<evidence type="ECO:0000256" key="1">
    <source>
        <dbReference type="SAM" id="MobiDB-lite"/>
    </source>
</evidence>
<keyword evidence="3" id="KW-1185">Reference proteome</keyword>
<proteinExistence type="predicted"/>
<organism evidence="2 3">
    <name type="scientific">Streptomyces glaucus</name>
    <dbReference type="NCBI Taxonomy" id="284029"/>
    <lineage>
        <taxon>Bacteria</taxon>
        <taxon>Bacillati</taxon>
        <taxon>Actinomycetota</taxon>
        <taxon>Actinomycetes</taxon>
        <taxon>Kitasatosporales</taxon>
        <taxon>Streptomycetaceae</taxon>
        <taxon>Streptomyces</taxon>
    </lineage>
</organism>
<evidence type="ECO:0000313" key="3">
    <source>
        <dbReference type="Proteomes" id="UP001500460"/>
    </source>
</evidence>
<evidence type="ECO:0008006" key="4">
    <source>
        <dbReference type="Google" id="ProtNLM"/>
    </source>
</evidence>
<dbReference type="EMBL" id="BAAATK010000027">
    <property type="protein sequence ID" value="GAA2445574.1"/>
    <property type="molecule type" value="Genomic_DNA"/>
</dbReference>
<accession>A0ABN3K0Z0</accession>
<evidence type="ECO:0000313" key="2">
    <source>
        <dbReference type="EMBL" id="GAA2445574.1"/>
    </source>
</evidence>
<protein>
    <recommendedName>
        <fullName evidence="4">Secreted protein</fullName>
    </recommendedName>
</protein>
<name>A0ABN3K0Z0_9ACTN</name>
<feature type="compositionally biased region" description="Basic residues" evidence="1">
    <location>
        <begin position="63"/>
        <end position="77"/>
    </location>
</feature>